<dbReference type="GO" id="GO:0005929">
    <property type="term" value="C:cilium"/>
    <property type="evidence" value="ECO:0007669"/>
    <property type="project" value="TreeGrafter"/>
</dbReference>
<evidence type="ECO:0000256" key="2">
    <source>
        <dbReference type="PROSITE-ProRule" id="PRU00192"/>
    </source>
</evidence>
<feature type="domain" description="SH3" evidence="4">
    <location>
        <begin position="32"/>
        <end position="92"/>
    </location>
</feature>
<reference evidence="5" key="1">
    <citation type="submission" date="2014-12" db="EMBL/GenBank/DDBJ databases">
        <title>Insight into the proteome of Arion vulgaris.</title>
        <authorList>
            <person name="Aradska J."/>
            <person name="Bulat T."/>
            <person name="Smidak R."/>
            <person name="Sarate P."/>
            <person name="Gangsoo J."/>
            <person name="Sialana F."/>
            <person name="Bilban M."/>
            <person name="Lubec G."/>
        </authorList>
    </citation>
    <scope>NUCLEOTIDE SEQUENCE</scope>
    <source>
        <tissue evidence="5">Skin</tissue>
    </source>
</reference>
<dbReference type="InterPro" id="IPR039687">
    <property type="entry name" value="NPHP1"/>
</dbReference>
<dbReference type="SMART" id="SM00326">
    <property type="entry name" value="SH3"/>
    <property type="match status" value="1"/>
</dbReference>
<dbReference type="PANTHER" id="PTHR15176">
    <property type="entry name" value="NEPHROCYSTIN"/>
    <property type="match status" value="1"/>
</dbReference>
<proteinExistence type="predicted"/>
<dbReference type="PROSITE" id="PS50002">
    <property type="entry name" value="SH3"/>
    <property type="match status" value="1"/>
</dbReference>
<dbReference type="GO" id="GO:0005737">
    <property type="term" value="C:cytoplasm"/>
    <property type="evidence" value="ECO:0007669"/>
    <property type="project" value="TreeGrafter"/>
</dbReference>
<feature type="non-terminal residue" evidence="5">
    <location>
        <position position="100"/>
    </location>
</feature>
<evidence type="ECO:0000256" key="1">
    <source>
        <dbReference type="ARBA" id="ARBA00022443"/>
    </source>
</evidence>
<dbReference type="InterPro" id="IPR001452">
    <property type="entry name" value="SH3_domain"/>
</dbReference>
<accession>A0A0B7BXW1</accession>
<feature type="non-terminal residue" evidence="5">
    <location>
        <position position="1"/>
    </location>
</feature>
<gene>
    <name evidence="5" type="primary">ORF214259</name>
</gene>
<name>A0A0B7BXW1_9EUPU</name>
<feature type="region of interest" description="Disordered" evidence="3">
    <location>
        <begin position="1"/>
        <end position="33"/>
    </location>
</feature>
<dbReference type="Pfam" id="PF00018">
    <property type="entry name" value="SH3_1"/>
    <property type="match status" value="1"/>
</dbReference>
<feature type="compositionally biased region" description="Basic and acidic residues" evidence="3">
    <location>
        <begin position="8"/>
        <end position="17"/>
    </location>
</feature>
<dbReference type="AlphaFoldDB" id="A0A0B7BXW1"/>
<evidence type="ECO:0000256" key="3">
    <source>
        <dbReference type="SAM" id="MobiDB-lite"/>
    </source>
</evidence>
<dbReference type="PRINTS" id="PR00452">
    <property type="entry name" value="SH3DOMAIN"/>
</dbReference>
<dbReference type="EMBL" id="HACG01050120">
    <property type="protein sequence ID" value="CEK96985.1"/>
    <property type="molecule type" value="Transcribed_RNA"/>
</dbReference>
<dbReference type="InterPro" id="IPR036028">
    <property type="entry name" value="SH3-like_dom_sf"/>
</dbReference>
<protein>
    <recommendedName>
        <fullName evidence="4">SH3 domain-containing protein</fullName>
    </recommendedName>
</protein>
<evidence type="ECO:0000259" key="4">
    <source>
        <dbReference type="PROSITE" id="PS50002"/>
    </source>
</evidence>
<dbReference type="Gene3D" id="2.30.30.40">
    <property type="entry name" value="SH3 Domains"/>
    <property type="match status" value="1"/>
</dbReference>
<keyword evidence="1 2" id="KW-0728">SH3 domain</keyword>
<sequence length="100" mass="11559">DDEEDSESTLKNKENRNKKSKGKKEDDMEVTQSSQRFVAIQEYEGEVEGDLDFEKGDILTIIETREDGWWIAENDKGERGLVPSTLLKIYNPYKSVQLDD</sequence>
<dbReference type="PANTHER" id="PTHR15176:SF1">
    <property type="entry name" value="NEPHROCYSTIN-1"/>
    <property type="match status" value="1"/>
</dbReference>
<evidence type="ECO:0000313" key="5">
    <source>
        <dbReference type="EMBL" id="CEK96985.1"/>
    </source>
</evidence>
<dbReference type="SUPFAM" id="SSF50044">
    <property type="entry name" value="SH3-domain"/>
    <property type="match status" value="1"/>
</dbReference>
<organism evidence="5">
    <name type="scientific">Arion vulgaris</name>
    <dbReference type="NCBI Taxonomy" id="1028688"/>
    <lineage>
        <taxon>Eukaryota</taxon>
        <taxon>Metazoa</taxon>
        <taxon>Spiralia</taxon>
        <taxon>Lophotrochozoa</taxon>
        <taxon>Mollusca</taxon>
        <taxon>Gastropoda</taxon>
        <taxon>Heterobranchia</taxon>
        <taxon>Euthyneura</taxon>
        <taxon>Panpulmonata</taxon>
        <taxon>Eupulmonata</taxon>
        <taxon>Stylommatophora</taxon>
        <taxon>Helicina</taxon>
        <taxon>Arionoidea</taxon>
        <taxon>Arionidae</taxon>
        <taxon>Arion</taxon>
    </lineage>
</organism>
<dbReference type="GO" id="GO:0090251">
    <property type="term" value="P:protein localization involved in establishment of planar polarity"/>
    <property type="evidence" value="ECO:0007669"/>
    <property type="project" value="TreeGrafter"/>
</dbReference>